<dbReference type="RefSeq" id="WP_016555865.1">
    <property type="nucleotide sequence ID" value="NZ_AEYE02000023.1"/>
</dbReference>
<feature type="transmembrane region" description="Helical" evidence="1">
    <location>
        <begin position="16"/>
        <end position="38"/>
    </location>
</feature>
<dbReference type="InterPro" id="IPR029787">
    <property type="entry name" value="Nucleotide_cyclase"/>
</dbReference>
<dbReference type="Gene3D" id="3.30.70.270">
    <property type="match status" value="1"/>
</dbReference>
<dbReference type="InterPro" id="IPR000160">
    <property type="entry name" value="GGDEF_dom"/>
</dbReference>
<dbReference type="Pfam" id="PF00990">
    <property type="entry name" value="GGDEF"/>
    <property type="match status" value="1"/>
</dbReference>
<reference evidence="4 5" key="1">
    <citation type="journal article" date="2012" name="J. Bacteriol.">
        <title>Genome sequence of Rhizobium grahamii CCGE502, a broad-host-range symbiont with low nodulation competitiveness in Phaseolus vulgaris.</title>
        <authorList>
            <person name="Althabegoiti M.J."/>
            <person name="Lozano L."/>
            <person name="Torres-Tejerizo G."/>
            <person name="Ormeno-Orrillo E."/>
            <person name="Rogel M.A."/>
            <person name="Gonzalez V."/>
            <person name="Martinez-Romero E."/>
        </authorList>
    </citation>
    <scope>NUCLEOTIDE SEQUENCE [LARGE SCALE GENOMIC DNA]</scope>
    <source>
        <strain evidence="4 5">CCGE 502</strain>
    </source>
</reference>
<dbReference type="InterPro" id="IPR035919">
    <property type="entry name" value="EAL_sf"/>
</dbReference>
<dbReference type="SMART" id="SM00267">
    <property type="entry name" value="GGDEF"/>
    <property type="match status" value="1"/>
</dbReference>
<evidence type="ECO:0000313" key="4">
    <source>
        <dbReference type="EMBL" id="EPE96576.1"/>
    </source>
</evidence>
<evidence type="ECO:0000313" key="5">
    <source>
        <dbReference type="Proteomes" id="UP000014411"/>
    </source>
</evidence>
<dbReference type="Proteomes" id="UP000014411">
    <property type="component" value="Unassembled WGS sequence"/>
</dbReference>
<dbReference type="EMBL" id="AEYE02000023">
    <property type="protein sequence ID" value="EPE96576.1"/>
    <property type="molecule type" value="Genomic_DNA"/>
</dbReference>
<dbReference type="AlphaFoldDB" id="S3HTP8"/>
<dbReference type="SUPFAM" id="SSF55073">
    <property type="entry name" value="Nucleotide cyclase"/>
    <property type="match status" value="1"/>
</dbReference>
<dbReference type="PANTHER" id="PTHR44757">
    <property type="entry name" value="DIGUANYLATE CYCLASE DGCP"/>
    <property type="match status" value="1"/>
</dbReference>
<dbReference type="PROSITE" id="PS50887">
    <property type="entry name" value="GGDEF"/>
    <property type="match status" value="1"/>
</dbReference>
<dbReference type="HOGENOM" id="CLU_000445_91_2_5"/>
<dbReference type="Gene3D" id="3.20.20.450">
    <property type="entry name" value="EAL domain"/>
    <property type="match status" value="1"/>
</dbReference>
<dbReference type="CDD" id="cd01949">
    <property type="entry name" value="GGDEF"/>
    <property type="match status" value="1"/>
</dbReference>
<gene>
    <name evidence="4" type="ORF">RGCCGE502_19460</name>
</gene>
<dbReference type="STRING" id="990285.RGCCGE502_19460"/>
<evidence type="ECO:0000259" key="3">
    <source>
        <dbReference type="PROSITE" id="PS50887"/>
    </source>
</evidence>
<dbReference type="InterPro" id="IPR052155">
    <property type="entry name" value="Biofilm_reg_signaling"/>
</dbReference>
<protein>
    <submittedName>
        <fullName evidence="4">Putative transmembrane GGDEF sensory box protein</fullName>
    </submittedName>
</protein>
<keyword evidence="1 4" id="KW-0812">Transmembrane</keyword>
<dbReference type="InterPro" id="IPR007892">
    <property type="entry name" value="CHASE4"/>
</dbReference>
<comment type="caution">
    <text evidence="4">The sequence shown here is derived from an EMBL/GenBank/DDBJ whole genome shotgun (WGS) entry which is preliminary data.</text>
</comment>
<name>S3HTP8_9HYPH</name>
<keyword evidence="1" id="KW-0472">Membrane</keyword>
<dbReference type="SMART" id="SM00052">
    <property type="entry name" value="EAL"/>
    <property type="match status" value="1"/>
</dbReference>
<dbReference type="eggNOG" id="COG5001">
    <property type="taxonomic scope" value="Bacteria"/>
</dbReference>
<proteinExistence type="predicted"/>
<dbReference type="NCBIfam" id="TIGR00254">
    <property type="entry name" value="GGDEF"/>
    <property type="match status" value="1"/>
</dbReference>
<dbReference type="PANTHER" id="PTHR44757:SF2">
    <property type="entry name" value="BIOFILM ARCHITECTURE MAINTENANCE PROTEIN MBAA"/>
    <property type="match status" value="1"/>
</dbReference>
<keyword evidence="1" id="KW-1133">Transmembrane helix</keyword>
<evidence type="ECO:0000259" key="2">
    <source>
        <dbReference type="PROSITE" id="PS50883"/>
    </source>
</evidence>
<dbReference type="PROSITE" id="PS50883">
    <property type="entry name" value="EAL"/>
    <property type="match status" value="1"/>
</dbReference>
<feature type="domain" description="EAL" evidence="2">
    <location>
        <begin position="457"/>
        <end position="704"/>
    </location>
</feature>
<accession>S3HTP8</accession>
<sequence length="705" mass="76312">MELISNTRALSRKKRVTILTLIFTCVIGLIAGIVFTSVEYMRNEANKIDDARASRAVTAAIRSFQARLGSTVSDNAVWDEAYRHIGSADAVDWAYENWGKTTEDYPLYDVAIVLTPTRSVLSAYSKGKEIDATSYFGSSLVELAGRASSSGKLPFTSFVRTADGIYLVAAGAIQPFNDSPSGEAFSTLIFAKLLTPEVLGQLDETFDIGGLKLVASPDRYRLSMPLLGVSERSVGYLEWSSRTPGNQIYDGVRRSLLSAGALFITFFLAIIATAIASIRGLQRDAIAARYKATHDSLTGLFNRAGLLDAIEGTKVSSDADLALALIDLDGFKEVNDAWGHAIGDELIRLVANRLKDSLSHTRTICRLGGDEFAFIGAAHDIDSNALALIHALQEPFRIGGRTIEVGASIGTASFTRDISDGYELLRRADMALYDAKESGRGRVVKYLAALDIQRHQRAELEDKLRQAIENGEVRPVFQPLVDAKTGSLRGVEALARWVPETGPITPEVFISVAEKAGLIDQLGRKILEASVEAASSWNDIGLSVNISPVQLRNPDFAAVVEAVLEKSEFDPNRLTLEITEGVLMSNPEQAKRAMARLKANGVKFALDDFGCGYASIGALREFGFDRMKIDRSLVVSLSDEKGAGVLNATLSLAKALDIPVTAEGVETQEQADALAERGCDQLQGYLVGKPMEAKQVEKVFLRTAA</sequence>
<feature type="transmembrane region" description="Helical" evidence="1">
    <location>
        <begin position="256"/>
        <end position="281"/>
    </location>
</feature>
<dbReference type="InterPro" id="IPR001633">
    <property type="entry name" value="EAL_dom"/>
</dbReference>
<dbReference type="InterPro" id="IPR043128">
    <property type="entry name" value="Rev_trsase/Diguanyl_cyclase"/>
</dbReference>
<dbReference type="Pfam" id="PF00563">
    <property type="entry name" value="EAL"/>
    <property type="match status" value="1"/>
</dbReference>
<feature type="domain" description="GGDEF" evidence="3">
    <location>
        <begin position="319"/>
        <end position="448"/>
    </location>
</feature>
<organism evidence="4 5">
    <name type="scientific">Rhizobium grahamii CCGE 502</name>
    <dbReference type="NCBI Taxonomy" id="990285"/>
    <lineage>
        <taxon>Bacteria</taxon>
        <taxon>Pseudomonadati</taxon>
        <taxon>Pseudomonadota</taxon>
        <taxon>Alphaproteobacteria</taxon>
        <taxon>Hyphomicrobiales</taxon>
        <taxon>Rhizobiaceae</taxon>
        <taxon>Rhizobium/Agrobacterium group</taxon>
        <taxon>Rhizobium</taxon>
    </lineage>
</organism>
<dbReference type="Pfam" id="PF05228">
    <property type="entry name" value="CHASE4"/>
    <property type="match status" value="1"/>
</dbReference>
<dbReference type="CDD" id="cd01948">
    <property type="entry name" value="EAL"/>
    <property type="match status" value="1"/>
</dbReference>
<keyword evidence="5" id="KW-1185">Reference proteome</keyword>
<evidence type="ECO:0000256" key="1">
    <source>
        <dbReference type="SAM" id="Phobius"/>
    </source>
</evidence>
<dbReference type="SUPFAM" id="SSF141868">
    <property type="entry name" value="EAL domain-like"/>
    <property type="match status" value="1"/>
</dbReference>